<reference evidence="4 5" key="1">
    <citation type="submission" date="2014-04" db="EMBL/GenBank/DDBJ databases">
        <title>A new species of microsporidia sheds light on the evolution of extreme parasitism.</title>
        <authorList>
            <person name="Haag K.L."/>
            <person name="James T.Y."/>
            <person name="Larsson R."/>
            <person name="Schaer T.M."/>
            <person name="Refardt D."/>
            <person name="Pombert J.-F."/>
            <person name="Ebert D."/>
        </authorList>
    </citation>
    <scope>NUCLEOTIDE SEQUENCE [LARGE SCALE GENOMIC DNA]</scope>
    <source>
        <strain evidence="4 5">UGP3</strain>
        <tissue evidence="4">Spores</tissue>
    </source>
</reference>
<protein>
    <recommendedName>
        <fullName evidence="3">RRM domain-containing protein</fullName>
    </recommendedName>
</protein>
<dbReference type="GeneID" id="25260761"/>
<evidence type="ECO:0000256" key="2">
    <source>
        <dbReference type="PROSITE-ProRule" id="PRU00176"/>
    </source>
</evidence>
<name>A0A098VNK8_9MICR</name>
<dbReference type="EMBL" id="JMKJ01000585">
    <property type="protein sequence ID" value="KGG50354.1"/>
    <property type="molecule type" value="Genomic_DNA"/>
</dbReference>
<sequence>MSTVAHQYSAPPSMAPPTSGIVAGEGTFVGVPSSTLYVQNLNEKSSISLLQKELFYAFCPFGKILDIKIKKNMKMKGQAFVAFDSVEEASKALVARQGSIILHKPIVVRFARFKSYISSKKDQDYEEQRSRQDEYKSTFAVSNIYYREPVCDPEANQVTTVASNLDVPNIPSLEAPEERLNSLFASHLGFKEVRLVPSKKDIAFVEYENDVFANAARLALDKYQILPSHEIRTGFATNYVPTKIAY</sequence>
<dbReference type="PANTHER" id="PTHR10501">
    <property type="entry name" value="U1 SMALL NUCLEAR RIBONUCLEOPROTEIN A/U2 SMALL NUCLEAR RIBONUCLEOPROTEIN B"/>
    <property type="match status" value="1"/>
</dbReference>
<feature type="domain" description="RRM" evidence="3">
    <location>
        <begin position="163"/>
        <end position="238"/>
    </location>
</feature>
<dbReference type="PROSITE" id="PS50102">
    <property type="entry name" value="RRM"/>
    <property type="match status" value="2"/>
</dbReference>
<dbReference type="InterPro" id="IPR012677">
    <property type="entry name" value="Nucleotide-bd_a/b_plait_sf"/>
</dbReference>
<keyword evidence="1 2" id="KW-0694">RNA-binding</keyword>
<gene>
    <name evidence="4" type="ORF">DI09_75p140</name>
</gene>
<dbReference type="OrthoDB" id="277802at2759"/>
<dbReference type="Pfam" id="PF00076">
    <property type="entry name" value="RRM_1"/>
    <property type="match status" value="2"/>
</dbReference>
<organism evidence="4 5">
    <name type="scientific">Mitosporidium daphniae</name>
    <dbReference type="NCBI Taxonomy" id="1485682"/>
    <lineage>
        <taxon>Eukaryota</taxon>
        <taxon>Fungi</taxon>
        <taxon>Fungi incertae sedis</taxon>
        <taxon>Microsporidia</taxon>
        <taxon>Mitosporidium</taxon>
    </lineage>
</organism>
<dbReference type="GO" id="GO:0003723">
    <property type="term" value="F:RNA binding"/>
    <property type="evidence" value="ECO:0007669"/>
    <property type="project" value="UniProtKB-UniRule"/>
</dbReference>
<evidence type="ECO:0000313" key="5">
    <source>
        <dbReference type="Proteomes" id="UP000029725"/>
    </source>
</evidence>
<dbReference type="SMART" id="SM00360">
    <property type="entry name" value="RRM"/>
    <property type="match status" value="2"/>
</dbReference>
<dbReference type="Gene3D" id="3.30.70.330">
    <property type="match status" value="2"/>
</dbReference>
<dbReference type="HOGENOM" id="CLU_041869_0_1_1"/>
<keyword evidence="5" id="KW-1185">Reference proteome</keyword>
<comment type="caution">
    <text evidence="4">The sequence shown here is derived from an EMBL/GenBank/DDBJ whole genome shotgun (WGS) entry which is preliminary data.</text>
</comment>
<evidence type="ECO:0000259" key="3">
    <source>
        <dbReference type="PROSITE" id="PS50102"/>
    </source>
</evidence>
<dbReference type="FunFam" id="3.30.70.330:FF:000029">
    <property type="entry name" value="U2 small nuclear ribonucleoprotein B"/>
    <property type="match status" value="1"/>
</dbReference>
<dbReference type="SUPFAM" id="SSF54928">
    <property type="entry name" value="RNA-binding domain, RBD"/>
    <property type="match status" value="2"/>
</dbReference>
<evidence type="ECO:0000313" key="4">
    <source>
        <dbReference type="EMBL" id="KGG50354.1"/>
    </source>
</evidence>
<dbReference type="InterPro" id="IPR000504">
    <property type="entry name" value="RRM_dom"/>
</dbReference>
<dbReference type="AlphaFoldDB" id="A0A098VNK8"/>
<dbReference type="RefSeq" id="XP_013236781.1">
    <property type="nucleotide sequence ID" value="XM_013381327.1"/>
</dbReference>
<proteinExistence type="predicted"/>
<feature type="domain" description="RRM" evidence="3">
    <location>
        <begin position="34"/>
        <end position="113"/>
    </location>
</feature>
<evidence type="ECO:0000256" key="1">
    <source>
        <dbReference type="ARBA" id="ARBA00022884"/>
    </source>
</evidence>
<dbReference type="VEuPathDB" id="MicrosporidiaDB:DI09_75p140"/>
<accession>A0A098VNK8</accession>
<dbReference type="Proteomes" id="UP000029725">
    <property type="component" value="Unassembled WGS sequence"/>
</dbReference>
<dbReference type="InterPro" id="IPR035979">
    <property type="entry name" value="RBD_domain_sf"/>
</dbReference>